<dbReference type="PROSITE" id="PS52004">
    <property type="entry name" value="KS3_2"/>
    <property type="match status" value="1"/>
</dbReference>
<dbReference type="Gene3D" id="3.40.50.720">
    <property type="entry name" value="NAD(P)-binding Rossmann-like Domain"/>
    <property type="match status" value="1"/>
</dbReference>
<dbReference type="InterPro" id="IPR014030">
    <property type="entry name" value="Ketoacyl_synth_N"/>
</dbReference>
<dbReference type="PROSITE" id="PS50075">
    <property type="entry name" value="CARRIER"/>
    <property type="match status" value="1"/>
</dbReference>
<dbReference type="InterPro" id="IPR006162">
    <property type="entry name" value="Ppantetheine_attach_site"/>
</dbReference>
<dbReference type="RefSeq" id="WP_189006912.1">
    <property type="nucleotide sequence ID" value="NZ_BMOD01000025.1"/>
</dbReference>
<dbReference type="SUPFAM" id="SSF53901">
    <property type="entry name" value="Thiolase-like"/>
    <property type="match status" value="1"/>
</dbReference>
<dbReference type="Gene3D" id="1.10.1200.10">
    <property type="entry name" value="ACP-like"/>
    <property type="match status" value="1"/>
</dbReference>
<dbReference type="PANTHER" id="PTHR43775">
    <property type="entry name" value="FATTY ACID SYNTHASE"/>
    <property type="match status" value="1"/>
</dbReference>
<dbReference type="PANTHER" id="PTHR43775:SF51">
    <property type="entry name" value="INACTIVE PHENOLPHTHIOCEROL SYNTHESIS POLYKETIDE SYNTHASE TYPE I PKS1-RELATED"/>
    <property type="match status" value="1"/>
</dbReference>
<evidence type="ECO:0000256" key="3">
    <source>
        <dbReference type="ARBA" id="ARBA00022679"/>
    </source>
</evidence>
<keyword evidence="2" id="KW-0597">Phosphoprotein</keyword>
<dbReference type="PROSITE" id="PS00012">
    <property type="entry name" value="PHOSPHOPANTETHEINE"/>
    <property type="match status" value="1"/>
</dbReference>
<dbReference type="InterPro" id="IPR018201">
    <property type="entry name" value="Ketoacyl_synth_AS"/>
</dbReference>
<sequence length="1392" mass="151768">MNDFLDRDHSQSIAIIGMAGRFPDAQNLSEFWQNLQEGRECIRTFSMEELLQAGVSQELLQDPNYVRARPYLEGIELFDHSFFGFTPREASIMDPQHRLLLETAWEAFENAGYVPDTLKERVSVYAGTGENGYLWYNLSAHRELMESMGGFPAIVGNGKDYLASRISYKLNLRGPSLTVQTACSSSLVAIHLGCQSLLSGESDLALAGAVSLALPKIGGYLYQPEGIVSSDGHCRSFDQHADGTLFGSGVGVVLLKRMEDALRDGDFIHGVLLGSALNNDGAHKVGYTAPGVPGQSEVILEALGVAGIEPQQVSYVEAHGSATRLGDPIELRALGQAYEGVEAGTVALGSVKTNIGHVNTAAGMAGLMKTLLGLQHQQIPASLNLHTPTPLVDWAKSPFYINTTLKTWEPFGGRRIAGVSSFGLGGTNAHVIVEEAPQRAPAAPSRTPQLLLFSGRSENAAQQQAQQLAEHLKGAKETLPDVAYTLQVGRKAFSHRRAVVAKSLEEAVQKLQQPAASQLAAPSPEVAWMFPGVGERYAATIRDLYDTEPVFRESLDHCCERLTAHVGLDLRTLLWQEGQVNFRDLRGGAAAGELGRTRHAQPALFAVEYSLAQLWQAWGIQPARLIGHSLGEYVAVTLAGVMSLPDALRVVALRAALIDQEPVGAMLAVPLSEQDILKRLKDGLSLAAVNAPALCVVSGTLEAVGALETELLQEGLAARRLAATHPFHSSRLEHLKPALLQLLQGVKLQAPEIPVLSNLTGNWLTENEACNPAYWAEHLCAPVRFSQGISRLAEDFQGILLEVGPAQSLSVFARQHLQADTHPVFSVLPHPFEQLPAQQHALQTLGKLWCQGVQIDWQGFYASEQRCRVPLPTYPFERQYHWIEPAKQETAVQAATLAFSESQPQQGETSSTPSLSNSNAEQQLLDLYSELLGIQNIRKDQGFFELGGHSLLAVQLISRIREVFGAKLQLVTLFQAPSVEALLPLLDAQPSRQETLDFWQEARLEAEIRPQAGQVAFSGVPGKVLLTGATGFLGAFVVDELLQQTDAQICCLIRAENEAEARERLLANLQNYGVLPADPARLERLQIIVGDLIQRNFGLSAETYQQLAQEVQAVYHVAAWVNWIYPYQALKAANVEGTIEVLRFAVQGTLKPVHHVSSTAVFDVPTYPESSLPAEDFDLASLDYSEGMLTGYAISKWVAEQLVLEARRRGIPTSIYRAAYVAGHSQTGACNTGDFIYRMTKGCIELGLVPDIHVQLNIAPVDFVAEGLVRLSLSQAAGTFHVVNSETSFWQEIIGWMGTLGYPLSKVHYDRWISKIAATPENALYPLVPYLPEDFHAPEDGSAQGRLVDSTLTTSLLQQEGVTCPTANAELLQVYHRFMVHKGFLQDAVTPA</sequence>
<evidence type="ECO:0000259" key="5">
    <source>
        <dbReference type="PROSITE" id="PS50075"/>
    </source>
</evidence>
<dbReference type="Pfam" id="PF07993">
    <property type="entry name" value="NAD_binding_4"/>
    <property type="match status" value="1"/>
</dbReference>
<proteinExistence type="predicted"/>
<feature type="domain" description="Carrier" evidence="5">
    <location>
        <begin position="915"/>
        <end position="990"/>
    </location>
</feature>
<dbReference type="NCBIfam" id="TIGR01746">
    <property type="entry name" value="Thioester-redct"/>
    <property type="match status" value="1"/>
</dbReference>
<evidence type="ECO:0000313" key="7">
    <source>
        <dbReference type="EMBL" id="GGJ52783.1"/>
    </source>
</evidence>
<dbReference type="Pfam" id="PF00109">
    <property type="entry name" value="ketoacyl-synt"/>
    <property type="match status" value="1"/>
</dbReference>
<feature type="region of interest" description="Disordered" evidence="4">
    <location>
        <begin position="899"/>
        <end position="918"/>
    </location>
</feature>
<dbReference type="Gene3D" id="3.30.70.3290">
    <property type="match status" value="1"/>
</dbReference>
<dbReference type="Gene3D" id="3.40.366.10">
    <property type="entry name" value="Malonyl-Coenzyme A Acyl Carrier Protein, domain 2"/>
    <property type="match status" value="1"/>
</dbReference>
<reference evidence="8" key="1">
    <citation type="journal article" date="2019" name="Int. J. Syst. Evol. Microbiol.">
        <title>The Global Catalogue of Microorganisms (GCM) 10K type strain sequencing project: providing services to taxonomists for standard genome sequencing and annotation.</title>
        <authorList>
            <consortium name="The Broad Institute Genomics Platform"/>
            <consortium name="The Broad Institute Genome Sequencing Center for Infectious Disease"/>
            <person name="Wu L."/>
            <person name="Ma J."/>
        </authorList>
    </citation>
    <scope>NUCLEOTIDE SEQUENCE [LARGE SCALE GENOMIC DNA]</scope>
    <source>
        <strain evidence="8">JCM 14370</strain>
    </source>
</reference>
<evidence type="ECO:0000256" key="4">
    <source>
        <dbReference type="SAM" id="MobiDB-lite"/>
    </source>
</evidence>
<keyword evidence="3" id="KW-0808">Transferase</keyword>
<dbReference type="InterPro" id="IPR001227">
    <property type="entry name" value="Ac_transferase_dom_sf"/>
</dbReference>
<dbReference type="SUPFAM" id="SSF55048">
    <property type="entry name" value="Probable ACP-binding domain of malonyl-CoA ACP transacylase"/>
    <property type="match status" value="1"/>
</dbReference>
<dbReference type="Proteomes" id="UP000632222">
    <property type="component" value="Unassembled WGS sequence"/>
</dbReference>
<dbReference type="InterPro" id="IPR016039">
    <property type="entry name" value="Thiolase-like"/>
</dbReference>
<dbReference type="SUPFAM" id="SSF51735">
    <property type="entry name" value="NAD(P)-binding Rossmann-fold domains"/>
    <property type="match status" value="1"/>
</dbReference>
<dbReference type="InterPro" id="IPR016035">
    <property type="entry name" value="Acyl_Trfase/lysoPLipase"/>
</dbReference>
<keyword evidence="8" id="KW-1185">Reference proteome</keyword>
<dbReference type="InterPro" id="IPR016036">
    <property type="entry name" value="Malonyl_transacylase_ACP-bd"/>
</dbReference>
<dbReference type="Gene3D" id="3.30.70.250">
    <property type="entry name" value="Malonyl-CoA ACP transacylase, ACP-binding"/>
    <property type="match status" value="1"/>
</dbReference>
<dbReference type="PROSITE" id="PS00606">
    <property type="entry name" value="KS3_1"/>
    <property type="match status" value="1"/>
</dbReference>
<dbReference type="SUPFAM" id="SSF47336">
    <property type="entry name" value="ACP-like"/>
    <property type="match status" value="1"/>
</dbReference>
<evidence type="ECO:0000256" key="2">
    <source>
        <dbReference type="ARBA" id="ARBA00022553"/>
    </source>
</evidence>
<name>A0ABQ2DBR7_9DEIO</name>
<evidence type="ECO:0000256" key="1">
    <source>
        <dbReference type="ARBA" id="ARBA00022450"/>
    </source>
</evidence>
<dbReference type="SUPFAM" id="SSF52151">
    <property type="entry name" value="FabD/lysophospholipase-like"/>
    <property type="match status" value="1"/>
</dbReference>
<dbReference type="CDD" id="cd05235">
    <property type="entry name" value="SDR_e1"/>
    <property type="match status" value="1"/>
</dbReference>
<keyword evidence="1" id="KW-0596">Phosphopantetheine</keyword>
<dbReference type="InterPro" id="IPR013120">
    <property type="entry name" value="FAR_NAD-bd"/>
</dbReference>
<dbReference type="InterPro" id="IPR050091">
    <property type="entry name" value="PKS_NRPS_Biosynth_Enz"/>
</dbReference>
<comment type="caution">
    <text evidence="7">The sequence shown here is derived from an EMBL/GenBank/DDBJ whole genome shotgun (WGS) entry which is preliminary data.</text>
</comment>
<dbReference type="InterPro" id="IPR009081">
    <property type="entry name" value="PP-bd_ACP"/>
</dbReference>
<dbReference type="InterPro" id="IPR036736">
    <property type="entry name" value="ACP-like_sf"/>
</dbReference>
<dbReference type="InterPro" id="IPR014031">
    <property type="entry name" value="Ketoacyl_synth_C"/>
</dbReference>
<feature type="domain" description="Ketosynthase family 3 (KS3)" evidence="6">
    <location>
        <begin position="10"/>
        <end position="435"/>
    </location>
</feature>
<dbReference type="SMART" id="SM00823">
    <property type="entry name" value="PKS_PP"/>
    <property type="match status" value="1"/>
</dbReference>
<dbReference type="SMART" id="SM00825">
    <property type="entry name" value="PKS_KS"/>
    <property type="match status" value="1"/>
</dbReference>
<evidence type="ECO:0000313" key="8">
    <source>
        <dbReference type="Proteomes" id="UP000632222"/>
    </source>
</evidence>
<organism evidence="7 8">
    <name type="scientific">Deinococcus roseus</name>
    <dbReference type="NCBI Taxonomy" id="392414"/>
    <lineage>
        <taxon>Bacteria</taxon>
        <taxon>Thermotogati</taxon>
        <taxon>Deinococcota</taxon>
        <taxon>Deinococci</taxon>
        <taxon>Deinococcales</taxon>
        <taxon>Deinococcaceae</taxon>
        <taxon>Deinococcus</taxon>
    </lineage>
</organism>
<dbReference type="InterPro" id="IPR036291">
    <property type="entry name" value="NAD(P)-bd_dom_sf"/>
</dbReference>
<dbReference type="InterPro" id="IPR014043">
    <property type="entry name" value="Acyl_transferase_dom"/>
</dbReference>
<protein>
    <recommendedName>
        <fullName evidence="9">Polyketide synthase</fullName>
    </recommendedName>
</protein>
<dbReference type="SMART" id="SM00827">
    <property type="entry name" value="PKS_AT"/>
    <property type="match status" value="1"/>
</dbReference>
<dbReference type="InterPro" id="IPR020841">
    <property type="entry name" value="PKS_Beta-ketoAc_synthase_dom"/>
</dbReference>
<evidence type="ECO:0000259" key="6">
    <source>
        <dbReference type="PROSITE" id="PS52004"/>
    </source>
</evidence>
<gene>
    <name evidence="7" type="ORF">GCM10008938_43450</name>
</gene>
<dbReference type="Gene3D" id="3.40.47.10">
    <property type="match status" value="1"/>
</dbReference>
<dbReference type="Pfam" id="PF22621">
    <property type="entry name" value="CurL-like_PKS_C"/>
    <property type="match status" value="1"/>
</dbReference>
<dbReference type="Pfam" id="PF00550">
    <property type="entry name" value="PP-binding"/>
    <property type="match status" value="1"/>
</dbReference>
<dbReference type="Pfam" id="PF02801">
    <property type="entry name" value="Ketoacyl-synt_C"/>
    <property type="match status" value="1"/>
</dbReference>
<dbReference type="InterPro" id="IPR010080">
    <property type="entry name" value="Thioester_reductase-like_dom"/>
</dbReference>
<dbReference type="Pfam" id="PF00698">
    <property type="entry name" value="Acyl_transf_1"/>
    <property type="match status" value="1"/>
</dbReference>
<dbReference type="CDD" id="cd00833">
    <property type="entry name" value="PKS"/>
    <property type="match status" value="1"/>
</dbReference>
<dbReference type="InterPro" id="IPR020806">
    <property type="entry name" value="PKS_PP-bd"/>
</dbReference>
<dbReference type="EMBL" id="BMOD01000025">
    <property type="protein sequence ID" value="GGJ52783.1"/>
    <property type="molecule type" value="Genomic_DNA"/>
</dbReference>
<evidence type="ECO:0008006" key="9">
    <source>
        <dbReference type="Google" id="ProtNLM"/>
    </source>
</evidence>
<accession>A0ABQ2DBR7</accession>